<feature type="region of interest" description="Disordered" evidence="1">
    <location>
        <begin position="44"/>
        <end position="65"/>
    </location>
</feature>
<reference evidence="2 3" key="1">
    <citation type="submission" date="2016-04" db="EMBL/GenBank/DDBJ databases">
        <title>Complete genome sequence of Bacillus oceanisediminis strain 2691.</title>
        <authorList>
            <person name="Jeong H."/>
            <person name="Kim H.J."/>
            <person name="Lee D.-W."/>
        </authorList>
    </citation>
    <scope>NUCLEOTIDE SEQUENCE [LARGE SCALE GENOMIC DNA]</scope>
    <source>
        <strain evidence="2 3">2691</strain>
    </source>
</reference>
<evidence type="ECO:0000256" key="1">
    <source>
        <dbReference type="SAM" id="MobiDB-lite"/>
    </source>
</evidence>
<dbReference type="Proteomes" id="UP000077856">
    <property type="component" value="Chromosome"/>
</dbReference>
<dbReference type="KEGG" id="bon:A361_26190"/>
<gene>
    <name evidence="2" type="ORF">A361_26190</name>
</gene>
<organism evidence="2 3">
    <name type="scientific">Cytobacillus oceanisediminis 2691</name>
    <dbReference type="NCBI Taxonomy" id="1196031"/>
    <lineage>
        <taxon>Bacteria</taxon>
        <taxon>Bacillati</taxon>
        <taxon>Bacillota</taxon>
        <taxon>Bacilli</taxon>
        <taxon>Bacillales</taxon>
        <taxon>Bacillaceae</taxon>
        <taxon>Cytobacillus</taxon>
    </lineage>
</organism>
<protein>
    <submittedName>
        <fullName evidence="2">Uncharacterized protein</fullName>
    </submittedName>
</protein>
<evidence type="ECO:0000313" key="2">
    <source>
        <dbReference type="EMBL" id="AND42499.1"/>
    </source>
</evidence>
<evidence type="ECO:0000313" key="3">
    <source>
        <dbReference type="Proteomes" id="UP000077856"/>
    </source>
</evidence>
<accession>A0A160MGM4</accession>
<sequence length="83" mass="8996">MEKGVHVSYGHPLCLNVNFANKSGMLQINLGNQQTIAKIGKQIRKKANKPGKPANKPKTGSKPKSYGLILRKLVCQPGKSAKN</sequence>
<dbReference type="EMBL" id="CP015506">
    <property type="protein sequence ID" value="AND42499.1"/>
    <property type="molecule type" value="Genomic_DNA"/>
</dbReference>
<proteinExistence type="predicted"/>
<dbReference type="RefSeq" id="WP_019380577.1">
    <property type="nucleotide sequence ID" value="NZ_CP015506.1"/>
</dbReference>
<name>A0A160MGM4_9BACI</name>
<dbReference type="AlphaFoldDB" id="A0A160MGM4"/>
<dbReference type="STRING" id="1196031.A361_26190"/>